<feature type="region of interest" description="Disordered" evidence="1">
    <location>
        <begin position="197"/>
        <end position="216"/>
    </location>
</feature>
<reference evidence="2" key="1">
    <citation type="submission" date="2020-11" db="EMBL/GenBank/DDBJ databases">
        <authorList>
            <consortium name="DOE Joint Genome Institute"/>
            <person name="Ahrendt S."/>
            <person name="Riley R."/>
            <person name="Andreopoulos W."/>
            <person name="Labutti K."/>
            <person name="Pangilinan J."/>
            <person name="Ruiz-Duenas F.J."/>
            <person name="Barrasa J.M."/>
            <person name="Sanchez-Garcia M."/>
            <person name="Camarero S."/>
            <person name="Miyauchi S."/>
            <person name="Serrano A."/>
            <person name="Linde D."/>
            <person name="Babiker R."/>
            <person name="Drula E."/>
            <person name="Ayuso-Fernandez I."/>
            <person name="Pacheco R."/>
            <person name="Padilla G."/>
            <person name="Ferreira P."/>
            <person name="Barriuso J."/>
            <person name="Kellner H."/>
            <person name="Castanera R."/>
            <person name="Alfaro M."/>
            <person name="Ramirez L."/>
            <person name="Pisabarro A.G."/>
            <person name="Kuo A."/>
            <person name="Tritt A."/>
            <person name="Lipzen A."/>
            <person name="He G."/>
            <person name="Yan M."/>
            <person name="Ng V."/>
            <person name="Cullen D."/>
            <person name="Martin F."/>
            <person name="Rosso M.-N."/>
            <person name="Henrissat B."/>
            <person name="Hibbett D."/>
            <person name="Martinez A.T."/>
            <person name="Grigoriev I.V."/>
        </authorList>
    </citation>
    <scope>NUCLEOTIDE SEQUENCE</scope>
    <source>
        <strain evidence="2">CIRM-BRFM 674</strain>
    </source>
</reference>
<dbReference type="Proteomes" id="UP000807469">
    <property type="component" value="Unassembled WGS sequence"/>
</dbReference>
<evidence type="ECO:0000313" key="3">
    <source>
        <dbReference type="Proteomes" id="UP000807469"/>
    </source>
</evidence>
<feature type="region of interest" description="Disordered" evidence="1">
    <location>
        <begin position="235"/>
        <end position="269"/>
    </location>
</feature>
<evidence type="ECO:0008006" key="4">
    <source>
        <dbReference type="Google" id="ProtNLM"/>
    </source>
</evidence>
<gene>
    <name evidence="2" type="ORF">BDN70DRAFT_995458</name>
</gene>
<organism evidence="2 3">
    <name type="scientific">Pholiota conissans</name>
    <dbReference type="NCBI Taxonomy" id="109636"/>
    <lineage>
        <taxon>Eukaryota</taxon>
        <taxon>Fungi</taxon>
        <taxon>Dikarya</taxon>
        <taxon>Basidiomycota</taxon>
        <taxon>Agaricomycotina</taxon>
        <taxon>Agaricomycetes</taxon>
        <taxon>Agaricomycetidae</taxon>
        <taxon>Agaricales</taxon>
        <taxon>Agaricineae</taxon>
        <taxon>Strophariaceae</taxon>
        <taxon>Pholiota</taxon>
    </lineage>
</organism>
<feature type="region of interest" description="Disordered" evidence="1">
    <location>
        <begin position="141"/>
        <end position="160"/>
    </location>
</feature>
<evidence type="ECO:0000313" key="2">
    <source>
        <dbReference type="EMBL" id="KAF9476727.1"/>
    </source>
</evidence>
<name>A0A9P5YW14_9AGAR</name>
<keyword evidence="3" id="KW-1185">Reference proteome</keyword>
<dbReference type="AlphaFoldDB" id="A0A9P5YW14"/>
<dbReference type="EMBL" id="MU155284">
    <property type="protein sequence ID" value="KAF9476727.1"/>
    <property type="molecule type" value="Genomic_DNA"/>
</dbReference>
<feature type="compositionally biased region" description="Low complexity" evidence="1">
    <location>
        <begin position="242"/>
        <end position="253"/>
    </location>
</feature>
<proteinExistence type="predicted"/>
<accession>A0A9P5YW14</accession>
<sequence>MDSRSTSFDAHATELDEVTLADQLNDMLNSLNLPISLISPTDLTPSLLIAILESILAIRMPIVDRDKESKRSRASKIQNMKIFLGVLETDVLKADVGLSNVDPRRLADGECDEVYFVAELLCWIGRKMGFIQRHKYRLNGSAPGSVPPQATGRPPSPKSQLDLDAESLFQGGSNSTVTGSLRNGIVSPFFKATSDSNTSLFSGGHESESEDGYSDNVSDILGALSPLVRSEPNLPRYDHEIPSPSDSLLLSVDPRLHSSPGGHEQPLSSFPFQQLTQSHSDGPFLLEHHYLSKQSRSPVRYSGFIEQVDEDSELESFEHSRSISLSGSISSQADMSKQSVKIDSAKKQYTRTLELLNERARLLQQLAALKNSHG</sequence>
<evidence type="ECO:0000256" key="1">
    <source>
        <dbReference type="SAM" id="MobiDB-lite"/>
    </source>
</evidence>
<comment type="caution">
    <text evidence="2">The sequence shown here is derived from an EMBL/GenBank/DDBJ whole genome shotgun (WGS) entry which is preliminary data.</text>
</comment>
<protein>
    <recommendedName>
        <fullName evidence="4">DUF5745 domain-containing protein</fullName>
    </recommendedName>
</protein>
<dbReference type="OrthoDB" id="2596754at2759"/>